<dbReference type="InterPro" id="IPR056425">
    <property type="entry name" value="Beta-prop_BT_1020"/>
</dbReference>
<sequence>MKPKRNSMCIKLVLVGLSLSSVMNQAVAQQDTVKYIGKTLSNVDYHHGQLTPAVGTHNIQVFRANREFPELAGGHNFTYNHQPFLAYWIDTYYLQFLSNPIGEHIAEGKTLLLTSKDGRNWSNPTDLFPTYLVPEGFTKPGRTDKAGKNLYAIMHQRMGFYHAKNDKLLTLAYYGVALDAKDDPNDGNGLGRVVREIHKDGSFGPIYFIHFNASFDEKGAKYPFYKKSKDKAFVQACDELLGTPLMMQQWVEESDRNDLLIPLQRPVKAFSFYHLNDGRVVGLWKHALTSMSKDNGKTWQYSPLRAPGFVNSNAKIWGQKTSDGRYATVYNPSEFRWPLAVSTSNDGLNYTDLLLVNGEITTMRYGGNYKSYGPQYVRGIVEGNGMVPDRNMWLTYSMNKEDIWTAVVPVPIKSTVDEAVNDDFAKNAGQAYNNWNIYSPLWATAKVEGTALVLRDKDPFDYAKADRVIQSAQKGTIEFTVTPQQNDHGSLQIELVNDSGLAAARIIMDKDGIIKNKAGYRNASLTKYEMGKMYHFALTFDVSTRSYQVAINGEDKGTKLFFQPVSNVSKVSFRTGDVRRFPNADTETDQDFDVENAGASIKEAIYQITSLKAEKVK</sequence>
<keyword evidence="1" id="KW-0732">Signal</keyword>
<comment type="caution">
    <text evidence="5">The sequence shown here is derived from an EMBL/GenBank/DDBJ whole genome shotgun (WGS) entry which is preliminary data.</text>
</comment>
<dbReference type="Pfam" id="PF13088">
    <property type="entry name" value="BNR_2"/>
    <property type="match status" value="1"/>
</dbReference>
<feature type="chain" id="PRO_5045607770" description="Six-hairpin glycosidase" evidence="1">
    <location>
        <begin position="29"/>
        <end position="617"/>
    </location>
</feature>
<proteinExistence type="predicted"/>
<dbReference type="InterPro" id="IPR036278">
    <property type="entry name" value="Sialidase_sf"/>
</dbReference>
<feature type="domain" description="BT-1020-like N-terminal beta-propeller" evidence="4">
    <location>
        <begin position="31"/>
        <end position="265"/>
    </location>
</feature>
<protein>
    <recommendedName>
        <fullName evidence="7">Six-hairpin glycosidase</fullName>
    </recommendedName>
</protein>
<feature type="domain" description="Sialidase" evidence="2">
    <location>
        <begin position="286"/>
        <end position="357"/>
    </location>
</feature>
<evidence type="ECO:0000313" key="5">
    <source>
        <dbReference type="EMBL" id="MDQ1148805.1"/>
    </source>
</evidence>
<evidence type="ECO:0000259" key="3">
    <source>
        <dbReference type="Pfam" id="PF22585"/>
    </source>
</evidence>
<evidence type="ECO:0000259" key="4">
    <source>
        <dbReference type="Pfam" id="PF24067"/>
    </source>
</evidence>
<gene>
    <name evidence="5" type="ORF">QE382_000789</name>
</gene>
<dbReference type="InterPro" id="IPR011040">
    <property type="entry name" value="Sialidase"/>
</dbReference>
<dbReference type="SUPFAM" id="SSF50939">
    <property type="entry name" value="Sialidases"/>
    <property type="match status" value="1"/>
</dbReference>
<dbReference type="Pfam" id="PF22585">
    <property type="entry name" value="Sialidase-like_CBM"/>
    <property type="match status" value="1"/>
</dbReference>
<dbReference type="Proteomes" id="UP001244640">
    <property type="component" value="Unassembled WGS sequence"/>
</dbReference>
<dbReference type="Gene3D" id="2.60.120.200">
    <property type="match status" value="1"/>
</dbReference>
<feature type="signal peptide" evidence="1">
    <location>
        <begin position="1"/>
        <end position="28"/>
    </location>
</feature>
<organism evidence="5 6">
    <name type="scientific">Sphingobacterium zeae</name>
    <dbReference type="NCBI Taxonomy" id="1776859"/>
    <lineage>
        <taxon>Bacteria</taxon>
        <taxon>Pseudomonadati</taxon>
        <taxon>Bacteroidota</taxon>
        <taxon>Sphingobacteriia</taxon>
        <taxon>Sphingobacteriales</taxon>
        <taxon>Sphingobacteriaceae</taxon>
        <taxon>Sphingobacterium</taxon>
    </lineage>
</organism>
<dbReference type="Pfam" id="PF24067">
    <property type="entry name" value="Beta-prop_BT_1020"/>
    <property type="match status" value="1"/>
</dbReference>
<evidence type="ECO:0000313" key="6">
    <source>
        <dbReference type="Proteomes" id="UP001244640"/>
    </source>
</evidence>
<dbReference type="InterPro" id="IPR054490">
    <property type="entry name" value="BT_1020-like_b-sandwich_1"/>
</dbReference>
<evidence type="ECO:0000256" key="1">
    <source>
        <dbReference type="SAM" id="SignalP"/>
    </source>
</evidence>
<dbReference type="EMBL" id="JAUTBA010000001">
    <property type="protein sequence ID" value="MDQ1148805.1"/>
    <property type="molecule type" value="Genomic_DNA"/>
</dbReference>
<accession>A0ABU0U1G9</accession>
<name>A0ABU0U1G9_9SPHI</name>
<evidence type="ECO:0008006" key="7">
    <source>
        <dbReference type="Google" id="ProtNLM"/>
    </source>
</evidence>
<reference evidence="5 6" key="1">
    <citation type="submission" date="2023-07" db="EMBL/GenBank/DDBJ databases">
        <title>Functional and genomic diversity of the sorghum phyllosphere microbiome.</title>
        <authorList>
            <person name="Shade A."/>
        </authorList>
    </citation>
    <scope>NUCLEOTIDE SEQUENCE [LARGE SCALE GENOMIC DNA]</scope>
    <source>
        <strain evidence="5 6">SORGH_AS_0892</strain>
    </source>
</reference>
<feature type="domain" description="BT-1020-like structural beta-sandwich" evidence="3">
    <location>
        <begin position="435"/>
        <end position="590"/>
    </location>
</feature>
<keyword evidence="6" id="KW-1185">Reference proteome</keyword>
<evidence type="ECO:0000259" key="2">
    <source>
        <dbReference type="Pfam" id="PF13088"/>
    </source>
</evidence>